<gene>
    <name evidence="1" type="ORF">F4820DRAFT_174281</name>
</gene>
<dbReference type="EMBL" id="MU393642">
    <property type="protein sequence ID" value="KAI4859307.1"/>
    <property type="molecule type" value="Genomic_DNA"/>
</dbReference>
<evidence type="ECO:0000313" key="2">
    <source>
        <dbReference type="Proteomes" id="UP001497700"/>
    </source>
</evidence>
<name>A0ACB9YJF5_9PEZI</name>
<accession>A0ACB9YJF5</accession>
<comment type="caution">
    <text evidence="1">The sequence shown here is derived from an EMBL/GenBank/DDBJ whole genome shotgun (WGS) entry which is preliminary data.</text>
</comment>
<reference evidence="1 2" key="1">
    <citation type="journal article" date="2022" name="New Phytol.">
        <title>Ecological generalism drives hyperdiversity of secondary metabolite gene clusters in xylarialean endophytes.</title>
        <authorList>
            <person name="Franco M.E.E."/>
            <person name="Wisecaver J.H."/>
            <person name="Arnold A.E."/>
            <person name="Ju Y.M."/>
            <person name="Slot J.C."/>
            <person name="Ahrendt S."/>
            <person name="Moore L.P."/>
            <person name="Eastman K.E."/>
            <person name="Scott K."/>
            <person name="Konkel Z."/>
            <person name="Mondo S.J."/>
            <person name="Kuo A."/>
            <person name="Hayes R.D."/>
            <person name="Haridas S."/>
            <person name="Andreopoulos B."/>
            <person name="Riley R."/>
            <person name="LaButti K."/>
            <person name="Pangilinan J."/>
            <person name="Lipzen A."/>
            <person name="Amirebrahimi M."/>
            <person name="Yan J."/>
            <person name="Adam C."/>
            <person name="Keymanesh K."/>
            <person name="Ng V."/>
            <person name="Louie K."/>
            <person name="Northen T."/>
            <person name="Drula E."/>
            <person name="Henrissat B."/>
            <person name="Hsieh H.M."/>
            <person name="Youens-Clark K."/>
            <person name="Lutzoni F."/>
            <person name="Miadlikowska J."/>
            <person name="Eastwood D.C."/>
            <person name="Hamelin R.C."/>
            <person name="Grigoriev I.V."/>
            <person name="U'Ren J.M."/>
        </authorList>
    </citation>
    <scope>NUCLEOTIDE SEQUENCE [LARGE SCALE GENOMIC DNA]</scope>
    <source>
        <strain evidence="1 2">CBS 119005</strain>
    </source>
</reference>
<proteinExistence type="predicted"/>
<dbReference type="Proteomes" id="UP001497700">
    <property type="component" value="Unassembled WGS sequence"/>
</dbReference>
<sequence>MLASFITVVSALAASAAALPGAVGGRDVYAKWPAFNFQEGCSPGGCIASFNISAPAGYVAGAPAFNVACHPIYIQQGWLVCDTISEATAGSSVESMWTGAEDRDNIKISVSHLWYQGETRYNASGNIEFAPGTTAFDIPVTLLSAVL</sequence>
<keyword evidence="2" id="KW-1185">Reference proteome</keyword>
<evidence type="ECO:0000313" key="1">
    <source>
        <dbReference type="EMBL" id="KAI4859307.1"/>
    </source>
</evidence>
<organism evidence="1 2">
    <name type="scientific">Hypoxylon rubiginosum</name>
    <dbReference type="NCBI Taxonomy" id="110542"/>
    <lineage>
        <taxon>Eukaryota</taxon>
        <taxon>Fungi</taxon>
        <taxon>Dikarya</taxon>
        <taxon>Ascomycota</taxon>
        <taxon>Pezizomycotina</taxon>
        <taxon>Sordariomycetes</taxon>
        <taxon>Xylariomycetidae</taxon>
        <taxon>Xylariales</taxon>
        <taxon>Hypoxylaceae</taxon>
        <taxon>Hypoxylon</taxon>
    </lineage>
</organism>
<protein>
    <submittedName>
        <fullName evidence="1">Uncharacterized protein</fullName>
    </submittedName>
</protein>